<dbReference type="Proteomes" id="UP001528411">
    <property type="component" value="Unassembled WGS sequence"/>
</dbReference>
<evidence type="ECO:0000256" key="1">
    <source>
        <dbReference type="ARBA" id="ARBA00008779"/>
    </source>
</evidence>
<keyword evidence="4" id="KW-0106">Calcium</keyword>
<keyword evidence="2" id="KW-0479">Metal-binding</keyword>
<evidence type="ECO:0000313" key="8">
    <source>
        <dbReference type="Proteomes" id="UP001528411"/>
    </source>
</evidence>
<evidence type="ECO:0000259" key="6">
    <source>
        <dbReference type="Pfam" id="PF00884"/>
    </source>
</evidence>
<comment type="similarity">
    <text evidence="1">Belongs to the sulfatase family.</text>
</comment>
<dbReference type="Gene3D" id="3.40.720.10">
    <property type="entry name" value="Alkaline Phosphatase, subunit A"/>
    <property type="match status" value="1"/>
</dbReference>
<dbReference type="InterPro" id="IPR050738">
    <property type="entry name" value="Sulfatase"/>
</dbReference>
<dbReference type="RefSeq" id="WP_272179486.1">
    <property type="nucleotide sequence ID" value="NZ_JAQOMS010000002.1"/>
</dbReference>
<sequence length="184" mass="20554">MKKLLTLWFVMLTILLSFSSYSEDKRPNIIVILSDDSGYTDLGSFGGEIETPNIDQLANDGVRFSNFYSNARCSPTRATLLTGVDAAHVGFGGGVVGDWVRELPFEAHRGRLSYEQPLISELLGSNGYQTMMVGKWHLGGSYIKENPKEMSPEWIASHSGMELTQYEMDQDYLSLPLSEVFRKA</sequence>
<dbReference type="Pfam" id="PF00884">
    <property type="entry name" value="Sulfatase"/>
    <property type="match status" value="1"/>
</dbReference>
<evidence type="ECO:0000256" key="4">
    <source>
        <dbReference type="ARBA" id="ARBA00022837"/>
    </source>
</evidence>
<dbReference type="SUPFAM" id="SSF53649">
    <property type="entry name" value="Alkaline phosphatase-like"/>
    <property type="match status" value="1"/>
</dbReference>
<feature type="chain" id="PRO_5045564339" evidence="5">
    <location>
        <begin position="23"/>
        <end position="184"/>
    </location>
</feature>
<protein>
    <submittedName>
        <fullName evidence="7">Sulfatase-like hydrolase/transferase</fullName>
    </submittedName>
</protein>
<dbReference type="InterPro" id="IPR017850">
    <property type="entry name" value="Alkaline_phosphatase_core_sf"/>
</dbReference>
<keyword evidence="3" id="KW-0378">Hydrolase</keyword>
<reference evidence="7 8" key="1">
    <citation type="submission" date="2023-01" db="EMBL/GenBank/DDBJ databases">
        <title>Psychrosphaera sp. nov., isolated from marine algae.</title>
        <authorList>
            <person name="Bayburt H."/>
            <person name="Choi B.J."/>
            <person name="Kim J.M."/>
            <person name="Choi D.G."/>
            <person name="Jeon C.O."/>
        </authorList>
    </citation>
    <scope>NUCLEOTIDE SEQUENCE [LARGE SCALE GENOMIC DNA]</scope>
    <source>
        <strain evidence="7 8">G1-22</strain>
    </source>
</reference>
<feature type="signal peptide" evidence="5">
    <location>
        <begin position="1"/>
        <end position="22"/>
    </location>
</feature>
<proteinExistence type="inferred from homology"/>
<comment type="caution">
    <text evidence="7">The sequence shown here is derived from an EMBL/GenBank/DDBJ whole genome shotgun (WGS) entry which is preliminary data.</text>
</comment>
<accession>A0ABT5F9M9</accession>
<dbReference type="PANTHER" id="PTHR42693:SF53">
    <property type="entry name" value="ENDO-4-O-SULFATASE"/>
    <property type="match status" value="1"/>
</dbReference>
<dbReference type="InterPro" id="IPR000917">
    <property type="entry name" value="Sulfatase_N"/>
</dbReference>
<organism evidence="7 8">
    <name type="scientific">Psychrosphaera algicola</name>
    <dbReference type="NCBI Taxonomy" id="3023714"/>
    <lineage>
        <taxon>Bacteria</taxon>
        <taxon>Pseudomonadati</taxon>
        <taxon>Pseudomonadota</taxon>
        <taxon>Gammaproteobacteria</taxon>
        <taxon>Alteromonadales</taxon>
        <taxon>Pseudoalteromonadaceae</taxon>
        <taxon>Psychrosphaera</taxon>
    </lineage>
</organism>
<evidence type="ECO:0000256" key="3">
    <source>
        <dbReference type="ARBA" id="ARBA00022801"/>
    </source>
</evidence>
<dbReference type="EMBL" id="JAQOMS010000002">
    <property type="protein sequence ID" value="MDC2887672.1"/>
    <property type="molecule type" value="Genomic_DNA"/>
</dbReference>
<evidence type="ECO:0000256" key="5">
    <source>
        <dbReference type="SAM" id="SignalP"/>
    </source>
</evidence>
<keyword evidence="5" id="KW-0732">Signal</keyword>
<name>A0ABT5F9M9_9GAMM</name>
<evidence type="ECO:0000313" key="7">
    <source>
        <dbReference type="EMBL" id="MDC2887672.1"/>
    </source>
</evidence>
<dbReference type="PROSITE" id="PS00149">
    <property type="entry name" value="SULFATASE_2"/>
    <property type="match status" value="1"/>
</dbReference>
<dbReference type="PANTHER" id="PTHR42693">
    <property type="entry name" value="ARYLSULFATASE FAMILY MEMBER"/>
    <property type="match status" value="1"/>
</dbReference>
<dbReference type="InterPro" id="IPR024607">
    <property type="entry name" value="Sulfatase_CS"/>
</dbReference>
<gene>
    <name evidence="7" type="ORF">PN838_00900</name>
</gene>
<evidence type="ECO:0000256" key="2">
    <source>
        <dbReference type="ARBA" id="ARBA00022723"/>
    </source>
</evidence>
<feature type="domain" description="Sulfatase N-terminal" evidence="6">
    <location>
        <begin position="27"/>
        <end position="160"/>
    </location>
</feature>
<keyword evidence="8" id="KW-1185">Reference proteome</keyword>